<dbReference type="Proteomes" id="UP000678545">
    <property type="component" value="Unassembled WGS sequence"/>
</dbReference>
<feature type="region of interest" description="Disordered" evidence="1">
    <location>
        <begin position="260"/>
        <end position="280"/>
    </location>
</feature>
<evidence type="ECO:0008006" key="5">
    <source>
        <dbReference type="Google" id="ProtNLM"/>
    </source>
</evidence>
<feature type="chain" id="PRO_5037199316" description="Curli production assembly/transport component CsgG" evidence="2">
    <location>
        <begin position="25"/>
        <end position="379"/>
    </location>
</feature>
<accession>A0A941DYL8</accession>
<feature type="signal peptide" evidence="2">
    <location>
        <begin position="1"/>
        <end position="24"/>
    </location>
</feature>
<evidence type="ECO:0000313" key="4">
    <source>
        <dbReference type="Proteomes" id="UP000678545"/>
    </source>
</evidence>
<evidence type="ECO:0000256" key="1">
    <source>
        <dbReference type="SAM" id="MobiDB-lite"/>
    </source>
</evidence>
<dbReference type="InterPro" id="IPR005534">
    <property type="entry name" value="Curli_assmbl/transp-comp_CsgG"/>
</dbReference>
<feature type="compositionally biased region" description="Low complexity" evidence="1">
    <location>
        <begin position="267"/>
        <end position="280"/>
    </location>
</feature>
<dbReference type="RefSeq" id="WP_212674264.1">
    <property type="nucleotide sequence ID" value="NZ_JAGSPJ010000001.1"/>
</dbReference>
<gene>
    <name evidence="3" type="ORF">KDM90_04060</name>
</gene>
<dbReference type="Pfam" id="PF03783">
    <property type="entry name" value="CsgG"/>
    <property type="match status" value="1"/>
</dbReference>
<proteinExistence type="predicted"/>
<keyword evidence="2" id="KW-0732">Signal</keyword>
<dbReference type="EMBL" id="JAGSPJ010000001">
    <property type="protein sequence ID" value="MBR7799165.1"/>
    <property type="molecule type" value="Genomic_DNA"/>
</dbReference>
<sequence length="379" mass="38883">MNSRISVASAVLAICLSGVGLAHAQSVQKGAIEKCTKNFGTLAVVEPQSHMLASLSNYKLGSPSTMLRMIVEESACFTVVERGVAMQNIRQERELAAAGQLQQGSNVGGGQLQAADFVMTPSVQFASDTGGVGGAVGGLLGRFGGALGALGGLAGGVKFKEAETTLLLADVRSGIQVASAEGQASKMDFSLGGWGWGGFGWASAGGYSKTPEGKLIAASLLDNYNKIVQTIRNKDLLVQATSQASKNNAANSIQATSPSQVAAQQYAQPASPTSPKSSAAPGLVGMYSVKFTGDDEGTVNVMINKNGSVTGMGKSTKYNYNFNVSGTVSQEGEIHLAGSGKAGNAKFMGNVDLQTGTVVGMWQFEGNQAGQGTFNGQKM</sequence>
<name>A0A941DYL8_9BURK</name>
<dbReference type="AlphaFoldDB" id="A0A941DYL8"/>
<evidence type="ECO:0000313" key="3">
    <source>
        <dbReference type="EMBL" id="MBR7799165.1"/>
    </source>
</evidence>
<protein>
    <recommendedName>
        <fullName evidence="5">Curli production assembly/transport component CsgG</fullName>
    </recommendedName>
</protein>
<reference evidence="3" key="1">
    <citation type="submission" date="2021-04" db="EMBL/GenBank/DDBJ databases">
        <title>novel species isolated from subtropical streams in China.</title>
        <authorList>
            <person name="Lu H."/>
        </authorList>
    </citation>
    <scope>NUCLEOTIDE SEQUENCE</scope>
    <source>
        <strain evidence="3">FT137W</strain>
    </source>
</reference>
<keyword evidence="4" id="KW-1185">Reference proteome</keyword>
<evidence type="ECO:0000256" key="2">
    <source>
        <dbReference type="SAM" id="SignalP"/>
    </source>
</evidence>
<organism evidence="3 4">
    <name type="scientific">Undibacterium fentianense</name>
    <dbReference type="NCBI Taxonomy" id="2828728"/>
    <lineage>
        <taxon>Bacteria</taxon>
        <taxon>Pseudomonadati</taxon>
        <taxon>Pseudomonadota</taxon>
        <taxon>Betaproteobacteria</taxon>
        <taxon>Burkholderiales</taxon>
        <taxon>Oxalobacteraceae</taxon>
        <taxon>Undibacterium</taxon>
    </lineage>
</organism>
<comment type="caution">
    <text evidence="3">The sequence shown here is derived from an EMBL/GenBank/DDBJ whole genome shotgun (WGS) entry which is preliminary data.</text>
</comment>
<dbReference type="GO" id="GO:0030288">
    <property type="term" value="C:outer membrane-bounded periplasmic space"/>
    <property type="evidence" value="ECO:0007669"/>
    <property type="project" value="InterPro"/>
</dbReference>